<feature type="domain" description="ABC transporter" evidence="6">
    <location>
        <begin position="7"/>
        <end position="230"/>
    </location>
</feature>
<dbReference type="PROSITE" id="PS50893">
    <property type="entry name" value="ABC_TRANSPORTER_2"/>
    <property type="match status" value="1"/>
</dbReference>
<dbReference type="InterPro" id="IPR027417">
    <property type="entry name" value="P-loop_NTPase"/>
</dbReference>
<keyword evidence="4 7" id="KW-0067">ATP-binding</keyword>
<organism evidence="7 8">
    <name type="scientific">Kribbella capetownensis</name>
    <dbReference type="NCBI Taxonomy" id="1572659"/>
    <lineage>
        <taxon>Bacteria</taxon>
        <taxon>Bacillati</taxon>
        <taxon>Actinomycetota</taxon>
        <taxon>Actinomycetes</taxon>
        <taxon>Propionibacteriales</taxon>
        <taxon>Kribbellaceae</taxon>
        <taxon>Kribbella</taxon>
    </lineage>
</organism>
<name>A0A4R0JGG9_9ACTN</name>
<dbReference type="Pfam" id="PF00005">
    <property type="entry name" value="ABC_tran"/>
    <property type="match status" value="1"/>
</dbReference>
<dbReference type="InterPro" id="IPR003593">
    <property type="entry name" value="AAA+_ATPase"/>
</dbReference>
<dbReference type="Gene3D" id="3.40.50.300">
    <property type="entry name" value="P-loop containing nucleotide triphosphate hydrolases"/>
    <property type="match status" value="1"/>
</dbReference>
<comment type="caution">
    <text evidence="7">The sequence shown here is derived from an EMBL/GenBank/DDBJ whole genome shotgun (WGS) entry which is preliminary data.</text>
</comment>
<dbReference type="RefSeq" id="WP_131517560.1">
    <property type="nucleotide sequence ID" value="NZ_SJKD01000008.1"/>
</dbReference>
<dbReference type="CDD" id="cd03230">
    <property type="entry name" value="ABC_DR_subfamily_A"/>
    <property type="match status" value="1"/>
</dbReference>
<dbReference type="OrthoDB" id="9804819at2"/>
<protein>
    <submittedName>
        <fullName evidence="7">ABC transporter ATP-binding protein</fullName>
    </submittedName>
</protein>
<dbReference type="GO" id="GO:0005886">
    <property type="term" value="C:plasma membrane"/>
    <property type="evidence" value="ECO:0007669"/>
    <property type="project" value="UniProtKB-SubCell"/>
</dbReference>
<reference evidence="7 8" key="1">
    <citation type="submission" date="2019-02" db="EMBL/GenBank/DDBJ databases">
        <title>Kribbella capetownensis sp. nov. and Kribbella speibonae sp. nov., isolated from soil.</title>
        <authorList>
            <person name="Curtis S.M."/>
            <person name="Norton I."/>
            <person name="Everest G.J."/>
            <person name="Meyers P.R."/>
        </authorList>
    </citation>
    <scope>NUCLEOTIDE SEQUENCE [LARGE SCALE GENOMIC DNA]</scope>
    <source>
        <strain evidence="7 8">YM53</strain>
    </source>
</reference>
<keyword evidence="8" id="KW-1185">Reference proteome</keyword>
<dbReference type="SMART" id="SM00382">
    <property type="entry name" value="AAA"/>
    <property type="match status" value="1"/>
</dbReference>
<evidence type="ECO:0000256" key="5">
    <source>
        <dbReference type="ARBA" id="ARBA00023251"/>
    </source>
</evidence>
<evidence type="ECO:0000256" key="3">
    <source>
        <dbReference type="ARBA" id="ARBA00022741"/>
    </source>
</evidence>
<dbReference type="InterPro" id="IPR003439">
    <property type="entry name" value="ABC_transporter-like_ATP-bd"/>
</dbReference>
<dbReference type="PANTHER" id="PTHR42711:SF17">
    <property type="entry name" value="ABC TRANSPORTER ATP-BINDING PROTEIN"/>
    <property type="match status" value="1"/>
</dbReference>
<evidence type="ECO:0000313" key="7">
    <source>
        <dbReference type="EMBL" id="TCC45267.1"/>
    </source>
</evidence>
<dbReference type="GO" id="GO:0005524">
    <property type="term" value="F:ATP binding"/>
    <property type="evidence" value="ECO:0007669"/>
    <property type="project" value="UniProtKB-KW"/>
</dbReference>
<keyword evidence="2" id="KW-0813">Transport</keyword>
<dbReference type="PROSITE" id="PS00211">
    <property type="entry name" value="ABC_TRANSPORTER_1"/>
    <property type="match status" value="1"/>
</dbReference>
<evidence type="ECO:0000256" key="2">
    <source>
        <dbReference type="ARBA" id="ARBA00022448"/>
    </source>
</evidence>
<gene>
    <name evidence="7" type="ORF">E0H75_32770</name>
</gene>
<dbReference type="Proteomes" id="UP000293342">
    <property type="component" value="Unassembled WGS sequence"/>
</dbReference>
<keyword evidence="5" id="KW-0046">Antibiotic resistance</keyword>
<keyword evidence="3" id="KW-0547">Nucleotide-binding</keyword>
<evidence type="ECO:0000256" key="1">
    <source>
        <dbReference type="ARBA" id="ARBA00004202"/>
    </source>
</evidence>
<accession>A0A4R0JGG9</accession>
<dbReference type="EMBL" id="SJKD01000008">
    <property type="protein sequence ID" value="TCC45267.1"/>
    <property type="molecule type" value="Genomic_DNA"/>
</dbReference>
<sequence length="304" mass="31973">MTTTTAVSLTGVTKKYGPVQAVAGVDLSIRAGEVVALLGPNGAGKSTTIEMLLGLVRPDQGSVQVYGGTPTDAIAKGQVGVMLQSGGIIEDAKVGELLNLVAGLHTNPMPVREALESAGIADLTDRKMKGLSGGQKQRVRFAMAILPQPDLIVLDEPTTGMDVESRRDFWASMHAETARGRTVLFATHYLEEADSYADRVVLMRNGKVVADGTSAQIKASVSGRTIRATVPGADLAAFASLPGVRNVETRGDVVLLQCADSDDTLRYLLNNTPAHDIEVTSADLEDAVLAISADSAYQERESLA</sequence>
<dbReference type="PANTHER" id="PTHR42711">
    <property type="entry name" value="ABC TRANSPORTER ATP-BINDING PROTEIN"/>
    <property type="match status" value="1"/>
</dbReference>
<dbReference type="InterPro" id="IPR050763">
    <property type="entry name" value="ABC_transporter_ATP-binding"/>
</dbReference>
<comment type="subcellular location">
    <subcellularLocation>
        <location evidence="1">Cell membrane</location>
        <topology evidence="1">Peripheral membrane protein</topology>
    </subcellularLocation>
</comment>
<dbReference type="InterPro" id="IPR017871">
    <property type="entry name" value="ABC_transporter-like_CS"/>
</dbReference>
<evidence type="ECO:0000259" key="6">
    <source>
        <dbReference type="PROSITE" id="PS50893"/>
    </source>
</evidence>
<evidence type="ECO:0000313" key="8">
    <source>
        <dbReference type="Proteomes" id="UP000293342"/>
    </source>
</evidence>
<dbReference type="GO" id="GO:0016887">
    <property type="term" value="F:ATP hydrolysis activity"/>
    <property type="evidence" value="ECO:0007669"/>
    <property type="project" value="InterPro"/>
</dbReference>
<dbReference type="SUPFAM" id="SSF52540">
    <property type="entry name" value="P-loop containing nucleoside triphosphate hydrolases"/>
    <property type="match status" value="1"/>
</dbReference>
<evidence type="ECO:0000256" key="4">
    <source>
        <dbReference type="ARBA" id="ARBA00022840"/>
    </source>
</evidence>
<dbReference type="GO" id="GO:0046677">
    <property type="term" value="P:response to antibiotic"/>
    <property type="evidence" value="ECO:0007669"/>
    <property type="project" value="UniProtKB-KW"/>
</dbReference>
<dbReference type="AlphaFoldDB" id="A0A4R0JGG9"/>
<proteinExistence type="predicted"/>